<dbReference type="GO" id="GO:0071226">
    <property type="term" value="P:cellular response to molecule of fungal origin"/>
    <property type="evidence" value="ECO:0007669"/>
    <property type="project" value="InterPro"/>
</dbReference>
<proteinExistence type="predicted"/>
<comment type="subcellular location">
    <subcellularLocation>
        <location evidence="1">Membrane</location>
        <topology evidence="1">Single-pass membrane protein</topology>
    </subcellularLocation>
</comment>
<evidence type="ECO:0000256" key="3">
    <source>
        <dbReference type="ARBA" id="ARBA00022734"/>
    </source>
</evidence>
<dbReference type="InterPro" id="IPR016187">
    <property type="entry name" value="CTDL_fold"/>
</dbReference>
<dbReference type="GO" id="GO:0006910">
    <property type="term" value="P:phagocytosis, recognition"/>
    <property type="evidence" value="ECO:0007669"/>
    <property type="project" value="TreeGrafter"/>
</dbReference>
<dbReference type="InterPro" id="IPR033992">
    <property type="entry name" value="NKR-like_CTLD"/>
</dbReference>
<dbReference type="GO" id="GO:0009986">
    <property type="term" value="C:cell surface"/>
    <property type="evidence" value="ECO:0007669"/>
    <property type="project" value="TreeGrafter"/>
</dbReference>
<feature type="domain" description="C-type lectin" evidence="8">
    <location>
        <begin position="115"/>
        <end position="222"/>
    </location>
</feature>
<dbReference type="eggNOG" id="KOG4297">
    <property type="taxonomic scope" value="Eukaryota"/>
</dbReference>
<dbReference type="Proteomes" id="UP000886700">
    <property type="component" value="Unplaced"/>
</dbReference>
<evidence type="ECO:0000256" key="1">
    <source>
        <dbReference type="ARBA" id="ARBA00004167"/>
    </source>
</evidence>
<evidence type="ECO:0000256" key="7">
    <source>
        <dbReference type="SAM" id="Phobius"/>
    </source>
</evidence>
<evidence type="ECO:0000256" key="4">
    <source>
        <dbReference type="ARBA" id="ARBA00022989"/>
    </source>
</evidence>
<dbReference type="Pfam" id="PF00059">
    <property type="entry name" value="Lectin_C"/>
    <property type="match status" value="1"/>
</dbReference>
<evidence type="ECO:0000256" key="6">
    <source>
        <dbReference type="SAM" id="MobiDB-lite"/>
    </source>
</evidence>
<keyword evidence="5 7" id="KW-0472">Membrane</keyword>
<protein>
    <submittedName>
        <fullName evidence="10">Natural killer cells antigen CD94 isoform X1</fullName>
    </submittedName>
</protein>
<dbReference type="GO" id="GO:0043122">
    <property type="term" value="P:regulation of canonical NF-kappaB signal transduction"/>
    <property type="evidence" value="ECO:0007669"/>
    <property type="project" value="TreeGrafter"/>
</dbReference>
<evidence type="ECO:0000259" key="8">
    <source>
        <dbReference type="PROSITE" id="PS50041"/>
    </source>
</evidence>
<accession>A0A1U7R460</accession>
<evidence type="ECO:0000256" key="2">
    <source>
        <dbReference type="ARBA" id="ARBA00022692"/>
    </source>
</evidence>
<evidence type="ECO:0000313" key="10">
    <source>
        <dbReference type="RefSeq" id="XP_005087186.2"/>
    </source>
</evidence>
<dbReference type="CDD" id="cd03593">
    <property type="entry name" value="CLECT_NK_receptors_like"/>
    <property type="match status" value="1"/>
</dbReference>
<organism evidence="9 10">
    <name type="scientific">Mesocricetus auratus</name>
    <name type="common">Golden hamster</name>
    <dbReference type="NCBI Taxonomy" id="10036"/>
    <lineage>
        <taxon>Eukaryota</taxon>
        <taxon>Metazoa</taxon>
        <taxon>Chordata</taxon>
        <taxon>Craniata</taxon>
        <taxon>Vertebrata</taxon>
        <taxon>Euteleostomi</taxon>
        <taxon>Mammalia</taxon>
        <taxon>Eutheria</taxon>
        <taxon>Euarchontoglires</taxon>
        <taxon>Glires</taxon>
        <taxon>Rodentia</taxon>
        <taxon>Myomorpha</taxon>
        <taxon>Muroidea</taxon>
        <taxon>Cricetidae</taxon>
        <taxon>Cricetinae</taxon>
        <taxon>Mesocricetus</taxon>
    </lineage>
</organism>
<keyword evidence="4 7" id="KW-1133">Transmembrane helix</keyword>
<dbReference type="SUPFAM" id="SSF56436">
    <property type="entry name" value="C-type lectin-like"/>
    <property type="match status" value="1"/>
</dbReference>
<feature type="transmembrane region" description="Helical" evidence="7">
    <location>
        <begin position="44"/>
        <end position="67"/>
    </location>
</feature>
<dbReference type="GO" id="GO:0038187">
    <property type="term" value="F:pattern recognition receptor activity"/>
    <property type="evidence" value="ECO:0007669"/>
    <property type="project" value="TreeGrafter"/>
</dbReference>
<dbReference type="PANTHER" id="PTHR47218">
    <property type="entry name" value="C-TYPE LECTIN DOMAIN FAMILY 7 MEMBER A"/>
    <property type="match status" value="1"/>
</dbReference>
<keyword evidence="9" id="KW-1185">Reference proteome</keyword>
<dbReference type="GO" id="GO:0045087">
    <property type="term" value="P:innate immune response"/>
    <property type="evidence" value="ECO:0007669"/>
    <property type="project" value="TreeGrafter"/>
</dbReference>
<dbReference type="RefSeq" id="XP_005087186.2">
    <property type="nucleotide sequence ID" value="XM_005087129.3"/>
</dbReference>
<dbReference type="InterPro" id="IPR042808">
    <property type="entry name" value="CLEC7A"/>
</dbReference>
<dbReference type="OrthoDB" id="538816at2759"/>
<dbReference type="KEGG" id="maua:101823880"/>
<dbReference type="Gene3D" id="3.10.100.10">
    <property type="entry name" value="Mannose-Binding Protein A, subunit A"/>
    <property type="match status" value="1"/>
</dbReference>
<evidence type="ECO:0000313" key="9">
    <source>
        <dbReference type="Proteomes" id="UP000886700"/>
    </source>
</evidence>
<keyword evidence="3" id="KW-0430">Lectin</keyword>
<dbReference type="GeneID" id="101823880"/>
<sequence length="234" mass="26867">MISEAPSEMREEGSTYAEPTLSFKSKENQNQPIKIKKDSLWRMTAMILGTVCLCLLMSNTVLGYLFFQRTSNFKIQYGEDANTNTVSSMKVEGPSSLPPIAGKGYYPCHGRWSCCGENCYYFSEEEKTWDESDASCRRLGSHLAEIDNKEEQNFIQSQLNYSYWVGLRKNGNQFQWVNQKDRALSSNLYFRSTNSASADCGYLKPTYLSNSVCSRYLHYICEKNFTCLVTLKNW</sequence>
<evidence type="ECO:0000256" key="5">
    <source>
        <dbReference type="ARBA" id="ARBA00023136"/>
    </source>
</evidence>
<dbReference type="AlphaFoldDB" id="A0A1U7R460"/>
<dbReference type="STRING" id="10036.ENSMAUP00000003582"/>
<gene>
    <name evidence="10" type="primary">LOC101823880</name>
</gene>
<dbReference type="PROSITE" id="PS50041">
    <property type="entry name" value="C_TYPE_LECTIN_2"/>
    <property type="match status" value="1"/>
</dbReference>
<name>A0A1U7R460_MESAU</name>
<dbReference type="InterPro" id="IPR001304">
    <property type="entry name" value="C-type_lectin-like"/>
</dbReference>
<feature type="region of interest" description="Disordered" evidence="6">
    <location>
        <begin position="1"/>
        <end position="22"/>
    </location>
</feature>
<reference evidence="10" key="1">
    <citation type="submission" date="2025-08" db="UniProtKB">
        <authorList>
            <consortium name="RefSeq"/>
        </authorList>
    </citation>
    <scope>IDENTIFICATION</scope>
    <source>
        <tissue evidence="10">Liver</tissue>
    </source>
</reference>
<dbReference type="GO" id="GO:0002720">
    <property type="term" value="P:positive regulation of cytokine production involved in immune response"/>
    <property type="evidence" value="ECO:0007669"/>
    <property type="project" value="TreeGrafter"/>
</dbReference>
<dbReference type="PANTHER" id="PTHR47218:SF1">
    <property type="entry name" value="C-TYPE LECTIN DOMAIN FAMILY 7 MEMBER A"/>
    <property type="match status" value="1"/>
</dbReference>
<dbReference type="InterPro" id="IPR016186">
    <property type="entry name" value="C-type_lectin-like/link_sf"/>
</dbReference>
<dbReference type="SMART" id="SM00034">
    <property type="entry name" value="CLECT"/>
    <property type="match status" value="1"/>
</dbReference>
<dbReference type="GO" id="GO:0016020">
    <property type="term" value="C:membrane"/>
    <property type="evidence" value="ECO:0007669"/>
    <property type="project" value="UniProtKB-SubCell"/>
</dbReference>
<dbReference type="GO" id="GO:0001872">
    <property type="term" value="F:(1-&gt;3)-beta-D-glucan binding"/>
    <property type="evidence" value="ECO:0007669"/>
    <property type="project" value="InterPro"/>
</dbReference>
<keyword evidence="2 7" id="KW-0812">Transmembrane</keyword>